<dbReference type="FunFam" id="3.40.50.11350:FF:000011">
    <property type="entry name" value="O-fucosyltransferase 28"/>
    <property type="match status" value="1"/>
</dbReference>
<dbReference type="PANTHER" id="PTHR31741">
    <property type="entry name" value="OS02G0726500 PROTEIN-RELATED"/>
    <property type="match status" value="1"/>
</dbReference>
<keyword evidence="5" id="KW-0808">Transferase</keyword>
<evidence type="ECO:0000256" key="10">
    <source>
        <dbReference type="ARBA" id="ARBA00023253"/>
    </source>
</evidence>
<dbReference type="GO" id="GO:0016757">
    <property type="term" value="F:glycosyltransferase activity"/>
    <property type="evidence" value="ECO:0007669"/>
    <property type="project" value="UniProtKB-KW"/>
</dbReference>
<dbReference type="Gene3D" id="3.40.50.11350">
    <property type="match status" value="1"/>
</dbReference>
<dbReference type="Gramene" id="EFJ28946">
    <property type="protein sequence ID" value="EFJ28946"/>
    <property type="gene ID" value="SELMODRAFT_231467"/>
</dbReference>
<evidence type="ECO:0000256" key="1">
    <source>
        <dbReference type="ARBA" id="ARBA00004606"/>
    </source>
</evidence>
<evidence type="ECO:0000256" key="6">
    <source>
        <dbReference type="ARBA" id="ARBA00022692"/>
    </source>
</evidence>
<evidence type="ECO:0000256" key="9">
    <source>
        <dbReference type="ARBA" id="ARBA00023180"/>
    </source>
</evidence>
<evidence type="ECO:0000256" key="7">
    <source>
        <dbReference type="ARBA" id="ARBA00022989"/>
    </source>
</evidence>
<evidence type="ECO:0000256" key="4">
    <source>
        <dbReference type="ARBA" id="ARBA00022676"/>
    </source>
</evidence>
<dbReference type="GO" id="GO:0005737">
    <property type="term" value="C:cytoplasm"/>
    <property type="evidence" value="ECO:0000318"/>
    <property type="project" value="GO_Central"/>
</dbReference>
<evidence type="ECO:0000313" key="14">
    <source>
        <dbReference type="Proteomes" id="UP000001514"/>
    </source>
</evidence>
<dbReference type="OMA" id="HIESMGK"/>
<evidence type="ECO:0000256" key="11">
    <source>
        <dbReference type="ARBA" id="ARBA00023277"/>
    </source>
</evidence>
<proteinExistence type="inferred from homology"/>
<keyword evidence="8" id="KW-0472">Membrane</keyword>
<dbReference type="PIRSF" id="PIRSF009360">
    <property type="entry name" value="UCP009360"/>
    <property type="match status" value="1"/>
</dbReference>
<comment type="pathway">
    <text evidence="2">Glycan metabolism.</text>
</comment>
<evidence type="ECO:0000256" key="5">
    <source>
        <dbReference type="ARBA" id="ARBA00022679"/>
    </source>
</evidence>
<protein>
    <recommendedName>
        <fullName evidence="12">O-fucosyltransferase family protein</fullName>
    </recommendedName>
</protein>
<keyword evidence="4" id="KW-0328">Glycosyltransferase</keyword>
<dbReference type="CDD" id="cd11299">
    <property type="entry name" value="O-FucT_plant"/>
    <property type="match status" value="1"/>
</dbReference>
<dbReference type="GO" id="GO:0006004">
    <property type="term" value="P:fucose metabolic process"/>
    <property type="evidence" value="ECO:0007669"/>
    <property type="project" value="UniProtKB-KW"/>
</dbReference>
<organism evidence="14">
    <name type="scientific">Selaginella moellendorffii</name>
    <name type="common">Spikemoss</name>
    <dbReference type="NCBI Taxonomy" id="88036"/>
    <lineage>
        <taxon>Eukaryota</taxon>
        <taxon>Viridiplantae</taxon>
        <taxon>Streptophyta</taxon>
        <taxon>Embryophyta</taxon>
        <taxon>Tracheophyta</taxon>
        <taxon>Lycopodiopsida</taxon>
        <taxon>Selaginellales</taxon>
        <taxon>Selaginellaceae</taxon>
        <taxon>Selaginella</taxon>
    </lineage>
</organism>
<gene>
    <name evidence="13" type="ORF">SELMODRAFT_231467</name>
</gene>
<evidence type="ECO:0000256" key="12">
    <source>
        <dbReference type="ARBA" id="ARBA00030350"/>
    </source>
</evidence>
<dbReference type="HOGENOM" id="CLU_018420_0_1_1"/>
<dbReference type="OrthoDB" id="2015856at2759"/>
<accession>D8RFY9</accession>
<keyword evidence="11" id="KW-0119">Carbohydrate metabolism</keyword>
<evidence type="ECO:0000313" key="13">
    <source>
        <dbReference type="EMBL" id="EFJ28946.1"/>
    </source>
</evidence>
<dbReference type="Proteomes" id="UP000001514">
    <property type="component" value="Unassembled WGS sequence"/>
</dbReference>
<dbReference type="EMBL" id="GL377578">
    <property type="protein sequence ID" value="EFJ28946.1"/>
    <property type="molecule type" value="Genomic_DNA"/>
</dbReference>
<name>D8RFY9_SELML</name>
<keyword evidence="6" id="KW-0812">Transmembrane</keyword>
<comment type="subcellular location">
    <subcellularLocation>
        <location evidence="1">Membrane</location>
        <topology evidence="1">Single-pass type II membrane protein</topology>
    </subcellularLocation>
</comment>
<evidence type="ECO:0000256" key="3">
    <source>
        <dbReference type="ARBA" id="ARBA00007737"/>
    </source>
</evidence>
<sequence length="382" mass="43942">MRTAICDMVAVARVMNATLVIPDLDHTSYWDDPSNFEDIFDVNQFIKQLQHDIKIVKTLPNDFNSSDVFQLAPKSWSQVSYYQEEILPLLLKHKVLRFSLTDSRLANQISDEFQRLRCRANYKALRFEPSLRSLGNRIVKRLQKGGSYIALHLRYEKDMLAFSGCTAGLSYAEASELRRIRYNTSRWKEKEINAETRRASGGCPLTPLEIGLLLRALGYPQNTTVYIAAGEIYGGRQRMQSFTALYPNVVTKETLTSPEELKPFRRFQNRLAALDYMVAVESDVFIPTFDGNMARAVQGHRRFLGHRKTLIPDRTRLVRIFDEFERRAIGWDSVKLQVQKTHRNRQGEPHFRKSGSSNAKLEESFYANPLPGCICENTTTIC</sequence>
<keyword evidence="10" id="KW-0294">Fucose metabolism</keyword>
<keyword evidence="14" id="KW-1185">Reference proteome</keyword>
<dbReference type="PANTHER" id="PTHR31741:SF99">
    <property type="entry name" value="O-FUCOSYLTRANSFERASE FAMILY PROTEIN"/>
    <property type="match status" value="1"/>
</dbReference>
<dbReference type="KEGG" id="smo:SELMODRAFT_231467"/>
<dbReference type="InterPro" id="IPR019378">
    <property type="entry name" value="GDP-Fuc_O-FucTrfase"/>
</dbReference>
<dbReference type="InParanoid" id="D8RFY9"/>
<comment type="similarity">
    <text evidence="3">Belongs to the glycosyltransferase GT106 family.</text>
</comment>
<dbReference type="AlphaFoldDB" id="D8RFY9"/>
<evidence type="ECO:0000256" key="2">
    <source>
        <dbReference type="ARBA" id="ARBA00004881"/>
    </source>
</evidence>
<evidence type="ECO:0000256" key="8">
    <source>
        <dbReference type="ARBA" id="ARBA00023136"/>
    </source>
</evidence>
<dbReference type="eggNOG" id="ENOG502QQ4D">
    <property type="taxonomic scope" value="Eukaryota"/>
</dbReference>
<dbReference type="Pfam" id="PF10250">
    <property type="entry name" value="O-FucT"/>
    <property type="match status" value="1"/>
</dbReference>
<dbReference type="GO" id="GO:0016020">
    <property type="term" value="C:membrane"/>
    <property type="evidence" value="ECO:0007669"/>
    <property type="project" value="UniProtKB-SubCell"/>
</dbReference>
<keyword evidence="9" id="KW-0325">Glycoprotein</keyword>
<keyword evidence="7" id="KW-1133">Transmembrane helix</keyword>
<dbReference type="InterPro" id="IPR024709">
    <property type="entry name" value="FucosylTrfase_pln"/>
</dbReference>
<reference evidence="13 14" key="1">
    <citation type="journal article" date="2011" name="Science">
        <title>The Selaginella genome identifies genetic changes associated with the evolution of vascular plants.</title>
        <authorList>
            <person name="Banks J.A."/>
            <person name="Nishiyama T."/>
            <person name="Hasebe M."/>
            <person name="Bowman J.L."/>
            <person name="Gribskov M."/>
            <person name="dePamphilis C."/>
            <person name="Albert V.A."/>
            <person name="Aono N."/>
            <person name="Aoyama T."/>
            <person name="Ambrose B.A."/>
            <person name="Ashton N.W."/>
            <person name="Axtell M.J."/>
            <person name="Barker E."/>
            <person name="Barker M.S."/>
            <person name="Bennetzen J.L."/>
            <person name="Bonawitz N.D."/>
            <person name="Chapple C."/>
            <person name="Cheng C."/>
            <person name="Correa L.G."/>
            <person name="Dacre M."/>
            <person name="DeBarry J."/>
            <person name="Dreyer I."/>
            <person name="Elias M."/>
            <person name="Engstrom E.M."/>
            <person name="Estelle M."/>
            <person name="Feng L."/>
            <person name="Finet C."/>
            <person name="Floyd S.K."/>
            <person name="Frommer W.B."/>
            <person name="Fujita T."/>
            <person name="Gramzow L."/>
            <person name="Gutensohn M."/>
            <person name="Harholt J."/>
            <person name="Hattori M."/>
            <person name="Heyl A."/>
            <person name="Hirai T."/>
            <person name="Hiwatashi Y."/>
            <person name="Ishikawa M."/>
            <person name="Iwata M."/>
            <person name="Karol K.G."/>
            <person name="Koehler B."/>
            <person name="Kolukisaoglu U."/>
            <person name="Kubo M."/>
            <person name="Kurata T."/>
            <person name="Lalonde S."/>
            <person name="Li K."/>
            <person name="Li Y."/>
            <person name="Litt A."/>
            <person name="Lyons E."/>
            <person name="Manning G."/>
            <person name="Maruyama T."/>
            <person name="Michael T.P."/>
            <person name="Mikami K."/>
            <person name="Miyazaki S."/>
            <person name="Morinaga S."/>
            <person name="Murata T."/>
            <person name="Mueller-Roeber B."/>
            <person name="Nelson D.R."/>
            <person name="Obara M."/>
            <person name="Oguri Y."/>
            <person name="Olmstead R.G."/>
            <person name="Onodera N."/>
            <person name="Petersen B.L."/>
            <person name="Pils B."/>
            <person name="Prigge M."/>
            <person name="Rensing S.A."/>
            <person name="Riano-Pachon D.M."/>
            <person name="Roberts A.W."/>
            <person name="Sato Y."/>
            <person name="Scheller H.V."/>
            <person name="Schulz B."/>
            <person name="Schulz C."/>
            <person name="Shakirov E.V."/>
            <person name="Shibagaki N."/>
            <person name="Shinohara N."/>
            <person name="Shippen D.E."/>
            <person name="Soerensen I."/>
            <person name="Sotooka R."/>
            <person name="Sugimoto N."/>
            <person name="Sugita M."/>
            <person name="Sumikawa N."/>
            <person name="Tanurdzic M."/>
            <person name="Theissen G."/>
            <person name="Ulvskov P."/>
            <person name="Wakazuki S."/>
            <person name="Weng J.K."/>
            <person name="Willats W.W."/>
            <person name="Wipf D."/>
            <person name="Wolf P.G."/>
            <person name="Yang L."/>
            <person name="Zimmer A.D."/>
            <person name="Zhu Q."/>
            <person name="Mitros T."/>
            <person name="Hellsten U."/>
            <person name="Loque D."/>
            <person name="Otillar R."/>
            <person name="Salamov A."/>
            <person name="Schmutz J."/>
            <person name="Shapiro H."/>
            <person name="Lindquist E."/>
            <person name="Lucas S."/>
            <person name="Rokhsar D."/>
            <person name="Grigoriev I.V."/>
        </authorList>
    </citation>
    <scope>NUCLEOTIDE SEQUENCE [LARGE SCALE GENOMIC DNA]</scope>
</reference>